<dbReference type="Gene3D" id="3.30.920.10">
    <property type="entry name" value="Frataxin/CyaY"/>
    <property type="match status" value="1"/>
</dbReference>
<dbReference type="Pfam" id="PF01491">
    <property type="entry name" value="Frataxin_Cyay"/>
    <property type="match status" value="1"/>
</dbReference>
<evidence type="ECO:0000256" key="1">
    <source>
        <dbReference type="ARBA" id="ARBA00004173"/>
    </source>
</evidence>
<dbReference type="PROSITE" id="PS50810">
    <property type="entry name" value="FRATAXIN_2"/>
    <property type="match status" value="1"/>
</dbReference>
<dbReference type="PROSITE" id="PS01344">
    <property type="entry name" value="FRATAXIN_1"/>
    <property type="match status" value="1"/>
</dbReference>
<dbReference type="GO" id="GO:0016226">
    <property type="term" value="P:iron-sulfur cluster assembly"/>
    <property type="evidence" value="ECO:0007669"/>
    <property type="project" value="InterPro"/>
</dbReference>
<dbReference type="SUPFAM" id="SSF55387">
    <property type="entry name" value="Frataxin/Nqo15-like"/>
    <property type="match status" value="1"/>
</dbReference>
<comment type="catalytic activity">
    <reaction evidence="12">
        <text>4 Fe(2+) + O2 + 4 H(+) = 4 Fe(3+) + 2 H2O</text>
        <dbReference type="Rhea" id="RHEA:11148"/>
        <dbReference type="ChEBI" id="CHEBI:15377"/>
        <dbReference type="ChEBI" id="CHEBI:15378"/>
        <dbReference type="ChEBI" id="CHEBI:15379"/>
        <dbReference type="ChEBI" id="CHEBI:29033"/>
        <dbReference type="ChEBI" id="CHEBI:29034"/>
        <dbReference type="EC" id="1.16.3.1"/>
    </reaction>
</comment>
<dbReference type="GO" id="GO:0008198">
    <property type="term" value="F:ferrous iron binding"/>
    <property type="evidence" value="ECO:0007669"/>
    <property type="project" value="TreeGrafter"/>
</dbReference>
<sequence>MRLGSTEGCYSSLKCCSYLASLLYRKSEHRSLSNGETKWSKSYLMHQDSKLILPARSLATTSPPDFECICEETLESICEKFEQLNELEMCPPDFDVTYAYGVLTVCIGGGYGTYVINKQTPNEQIWLSSPVSGPKRYNFVDNQWIYAHDGSTLHQLLTSELKLIFDKHSDFSTCSYS</sequence>
<dbReference type="GO" id="GO:0005739">
    <property type="term" value="C:mitochondrion"/>
    <property type="evidence" value="ECO:0007669"/>
    <property type="project" value="UniProtKB-SubCell"/>
</dbReference>
<dbReference type="GO" id="GO:0006879">
    <property type="term" value="P:intracellular iron ion homeostasis"/>
    <property type="evidence" value="ECO:0007669"/>
    <property type="project" value="UniProtKB-KW"/>
</dbReference>
<dbReference type="GO" id="GO:0008199">
    <property type="term" value="F:ferric iron binding"/>
    <property type="evidence" value="ECO:0007669"/>
    <property type="project" value="InterPro"/>
</dbReference>
<dbReference type="InterPro" id="IPR020895">
    <property type="entry name" value="Frataxin_CS"/>
</dbReference>
<dbReference type="GO" id="GO:0034986">
    <property type="term" value="F:iron chaperone activity"/>
    <property type="evidence" value="ECO:0007669"/>
    <property type="project" value="TreeGrafter"/>
</dbReference>
<comment type="similarity">
    <text evidence="2">Belongs to the frataxin family.</text>
</comment>
<keyword evidence="7" id="KW-0809">Transit peptide</keyword>
<dbReference type="InterPro" id="IPR002908">
    <property type="entry name" value="Frataxin/CyaY"/>
</dbReference>
<keyword evidence="5" id="KW-0813">Transport</keyword>
<dbReference type="OrthoDB" id="1897642at2759"/>
<dbReference type="Proteomes" id="UP000593567">
    <property type="component" value="Unassembled WGS sequence"/>
</dbReference>
<dbReference type="PANTHER" id="PTHR16821">
    <property type="entry name" value="FRATAXIN"/>
    <property type="match status" value="1"/>
</dbReference>
<dbReference type="GO" id="GO:0004322">
    <property type="term" value="F:ferroxidase activity"/>
    <property type="evidence" value="ECO:0007669"/>
    <property type="project" value="UniProtKB-EC"/>
</dbReference>
<keyword evidence="11" id="KW-0496">Mitochondrion</keyword>
<evidence type="ECO:0000256" key="2">
    <source>
        <dbReference type="ARBA" id="ARBA00008183"/>
    </source>
</evidence>
<keyword evidence="14" id="KW-1185">Reference proteome</keyword>
<keyword evidence="6" id="KW-0410">Iron transport</keyword>
<dbReference type="PANTHER" id="PTHR16821:SF2">
    <property type="entry name" value="FRATAXIN, MITOCHONDRIAL"/>
    <property type="match status" value="1"/>
</dbReference>
<dbReference type="EC" id="1.16.3.1" evidence="3"/>
<evidence type="ECO:0000313" key="13">
    <source>
        <dbReference type="EMBL" id="KAF6035420.1"/>
    </source>
</evidence>
<evidence type="ECO:0000256" key="7">
    <source>
        <dbReference type="ARBA" id="ARBA00022946"/>
    </source>
</evidence>
<keyword evidence="8" id="KW-0560">Oxidoreductase</keyword>
<dbReference type="EMBL" id="VXIV02000880">
    <property type="protein sequence ID" value="KAF6035420.1"/>
    <property type="molecule type" value="Genomic_DNA"/>
</dbReference>
<dbReference type="NCBIfam" id="TIGR03421">
    <property type="entry name" value="FeS_CyaY"/>
    <property type="match status" value="1"/>
</dbReference>
<organism evidence="13 14">
    <name type="scientific">Bugula neritina</name>
    <name type="common">Brown bryozoan</name>
    <name type="synonym">Sertularia neritina</name>
    <dbReference type="NCBI Taxonomy" id="10212"/>
    <lineage>
        <taxon>Eukaryota</taxon>
        <taxon>Metazoa</taxon>
        <taxon>Spiralia</taxon>
        <taxon>Lophotrochozoa</taxon>
        <taxon>Bryozoa</taxon>
        <taxon>Gymnolaemata</taxon>
        <taxon>Cheilostomatida</taxon>
        <taxon>Flustrina</taxon>
        <taxon>Buguloidea</taxon>
        <taxon>Bugulidae</taxon>
        <taxon>Bugula</taxon>
    </lineage>
</organism>
<gene>
    <name evidence="13" type="ORF">EB796_006270</name>
</gene>
<dbReference type="InterPro" id="IPR017789">
    <property type="entry name" value="Frataxin"/>
</dbReference>
<dbReference type="GO" id="GO:0051537">
    <property type="term" value="F:2 iron, 2 sulfur cluster binding"/>
    <property type="evidence" value="ECO:0007669"/>
    <property type="project" value="TreeGrafter"/>
</dbReference>
<keyword evidence="10" id="KW-0406">Ion transport</keyword>
<dbReference type="SMART" id="SM01219">
    <property type="entry name" value="Frataxin_Cyay"/>
    <property type="match status" value="1"/>
</dbReference>
<dbReference type="NCBIfam" id="TIGR03422">
    <property type="entry name" value="mito_frataxin"/>
    <property type="match status" value="1"/>
</dbReference>
<evidence type="ECO:0000256" key="8">
    <source>
        <dbReference type="ARBA" id="ARBA00023002"/>
    </source>
</evidence>
<dbReference type="AlphaFoldDB" id="A0A7J7K9T9"/>
<evidence type="ECO:0000256" key="9">
    <source>
        <dbReference type="ARBA" id="ARBA00023004"/>
    </source>
</evidence>
<accession>A0A7J7K9T9</accession>
<reference evidence="13" key="1">
    <citation type="submission" date="2020-06" db="EMBL/GenBank/DDBJ databases">
        <title>Draft genome of Bugula neritina, a colonial animal packing powerful symbionts and potential medicines.</title>
        <authorList>
            <person name="Rayko M."/>
        </authorList>
    </citation>
    <scope>NUCLEOTIDE SEQUENCE [LARGE SCALE GENOMIC DNA]</scope>
    <source>
        <strain evidence="13">Kwan_BN1</strain>
    </source>
</reference>
<evidence type="ECO:0000256" key="10">
    <source>
        <dbReference type="ARBA" id="ARBA00023065"/>
    </source>
</evidence>
<evidence type="ECO:0000313" key="14">
    <source>
        <dbReference type="Proteomes" id="UP000593567"/>
    </source>
</evidence>
<dbReference type="PRINTS" id="PR00904">
    <property type="entry name" value="FRATAXIN"/>
</dbReference>
<proteinExistence type="inferred from homology"/>
<evidence type="ECO:0000256" key="12">
    <source>
        <dbReference type="ARBA" id="ARBA00047990"/>
    </source>
</evidence>
<keyword evidence="4" id="KW-0409">Iron storage</keyword>
<comment type="subcellular location">
    <subcellularLocation>
        <location evidence="1">Mitochondrion</location>
    </subcellularLocation>
</comment>
<keyword evidence="9" id="KW-0408">Iron</keyword>
<evidence type="ECO:0000256" key="4">
    <source>
        <dbReference type="ARBA" id="ARBA00022434"/>
    </source>
</evidence>
<dbReference type="GO" id="GO:0006826">
    <property type="term" value="P:iron ion transport"/>
    <property type="evidence" value="ECO:0007669"/>
    <property type="project" value="UniProtKB-KW"/>
</dbReference>
<protein>
    <recommendedName>
        <fullName evidence="3">ferroxidase</fullName>
        <ecNumber evidence="3">1.16.3.1</ecNumber>
    </recommendedName>
</protein>
<evidence type="ECO:0000256" key="3">
    <source>
        <dbReference type="ARBA" id="ARBA00013107"/>
    </source>
</evidence>
<evidence type="ECO:0000256" key="5">
    <source>
        <dbReference type="ARBA" id="ARBA00022448"/>
    </source>
</evidence>
<name>A0A7J7K9T9_BUGNE</name>
<dbReference type="InterPro" id="IPR036524">
    <property type="entry name" value="Frataxin/CyaY_sf"/>
</dbReference>
<comment type="caution">
    <text evidence="13">The sequence shown here is derived from an EMBL/GenBank/DDBJ whole genome shotgun (WGS) entry which is preliminary data.</text>
</comment>
<evidence type="ECO:0000256" key="11">
    <source>
        <dbReference type="ARBA" id="ARBA00023128"/>
    </source>
</evidence>
<evidence type="ECO:0000256" key="6">
    <source>
        <dbReference type="ARBA" id="ARBA00022496"/>
    </source>
</evidence>